<accession>G0J3W4</accession>
<dbReference type="CDD" id="cd02968">
    <property type="entry name" value="SCO"/>
    <property type="match status" value="1"/>
</dbReference>
<dbReference type="Proteomes" id="UP000001635">
    <property type="component" value="Chromosome"/>
</dbReference>
<evidence type="ECO:0000313" key="6">
    <source>
        <dbReference type="EMBL" id="AEL25938.1"/>
    </source>
</evidence>
<dbReference type="EMBL" id="CP002955">
    <property type="protein sequence ID" value="AEL25938.1"/>
    <property type="molecule type" value="Genomic_DNA"/>
</dbReference>
<protein>
    <submittedName>
        <fullName evidence="6">Electron transport protein SCO1/SenC</fullName>
    </submittedName>
</protein>
<feature type="binding site" evidence="3">
    <location>
        <position position="178"/>
    </location>
    <ligand>
        <name>Cu cation</name>
        <dbReference type="ChEBI" id="CHEBI:23378"/>
    </ligand>
</feature>
<keyword evidence="2 3" id="KW-0186">Copper</keyword>
<dbReference type="STRING" id="880070.Cycma_2193"/>
<feature type="disulfide bond" description="Redox-active" evidence="4">
    <location>
        <begin position="88"/>
        <end position="92"/>
    </location>
</feature>
<organism evidence="6 7">
    <name type="scientific">Cyclobacterium marinum (strain ATCC 25205 / DSM 745 / LMG 13164 / NCIMB 1802)</name>
    <name type="common">Flectobacillus marinus</name>
    <dbReference type="NCBI Taxonomy" id="880070"/>
    <lineage>
        <taxon>Bacteria</taxon>
        <taxon>Pseudomonadati</taxon>
        <taxon>Bacteroidota</taxon>
        <taxon>Cytophagia</taxon>
        <taxon>Cytophagales</taxon>
        <taxon>Cyclobacteriaceae</taxon>
        <taxon>Cyclobacterium</taxon>
    </lineage>
</organism>
<dbReference type="RefSeq" id="WP_014020231.1">
    <property type="nucleotide sequence ID" value="NC_015914.1"/>
</dbReference>
<gene>
    <name evidence="6" type="ordered locus">Cycma_2193</name>
</gene>
<name>G0J3W4_CYCMS</name>
<feature type="binding site" evidence="3">
    <location>
        <position position="92"/>
    </location>
    <ligand>
        <name>Cu cation</name>
        <dbReference type="ChEBI" id="CHEBI:23378"/>
    </ligand>
</feature>
<dbReference type="HOGENOM" id="CLU_050131_2_0_10"/>
<evidence type="ECO:0000256" key="4">
    <source>
        <dbReference type="PIRSR" id="PIRSR603782-2"/>
    </source>
</evidence>
<evidence type="ECO:0000256" key="3">
    <source>
        <dbReference type="PIRSR" id="PIRSR603782-1"/>
    </source>
</evidence>
<dbReference type="GO" id="GO:0046872">
    <property type="term" value="F:metal ion binding"/>
    <property type="evidence" value="ECO:0007669"/>
    <property type="project" value="UniProtKB-KW"/>
</dbReference>
<dbReference type="SUPFAM" id="SSF52833">
    <property type="entry name" value="Thioredoxin-like"/>
    <property type="match status" value="1"/>
</dbReference>
<dbReference type="InterPro" id="IPR013766">
    <property type="entry name" value="Thioredoxin_domain"/>
</dbReference>
<dbReference type="PROSITE" id="PS51352">
    <property type="entry name" value="THIOREDOXIN_2"/>
    <property type="match status" value="1"/>
</dbReference>
<sequence>MSIRLRILVLLLPMISYGCGKKEVGTIPPPIAKKTKLPYFNAADFTPDWDTKSHRIPTFSFVNQNGKLITNETYKGKNYVANFFFTICPGICPKLTANMALLQEAYKNDPDLLLLSHSVMPWNDSVPVLKEYAIENGVDDSKWNLVTGSKEAIYNMARNGYFAEEDFTKTQDPETFIHTENFILVDKEGYIRGVYNGTLELDLERLKRHIKILKEEG</sequence>
<dbReference type="PROSITE" id="PS51257">
    <property type="entry name" value="PROKAR_LIPOPROTEIN"/>
    <property type="match status" value="1"/>
</dbReference>
<proteinExistence type="inferred from homology"/>
<dbReference type="PANTHER" id="PTHR12151">
    <property type="entry name" value="ELECTRON TRANSPORT PROTIN SCO1/SENC FAMILY MEMBER"/>
    <property type="match status" value="1"/>
</dbReference>
<keyword evidence="4" id="KW-1015">Disulfide bond</keyword>
<dbReference type="PANTHER" id="PTHR12151:SF25">
    <property type="entry name" value="LINALOOL DEHYDRATASE_ISOMERASE DOMAIN-CONTAINING PROTEIN"/>
    <property type="match status" value="1"/>
</dbReference>
<reference evidence="7" key="1">
    <citation type="submission" date="2011-07" db="EMBL/GenBank/DDBJ databases">
        <title>The complete genome of Cyclobacterium marinum DSM 745.</title>
        <authorList>
            <person name="Lucas S."/>
            <person name="Han J."/>
            <person name="Lapidus A."/>
            <person name="Bruce D."/>
            <person name="Goodwin L."/>
            <person name="Pitluck S."/>
            <person name="Peters L."/>
            <person name="Kyrpides N."/>
            <person name="Mavromatis K."/>
            <person name="Ivanova N."/>
            <person name="Ovchinnikova G."/>
            <person name="Chertkov O."/>
            <person name="Detter J.C."/>
            <person name="Tapia R."/>
            <person name="Han C."/>
            <person name="Land M."/>
            <person name="Hauser L."/>
            <person name="Markowitz V."/>
            <person name="Cheng J.-F."/>
            <person name="Hugenholtz P."/>
            <person name="Woyke T."/>
            <person name="Wu D."/>
            <person name="Tindall B."/>
            <person name="Schuetze A."/>
            <person name="Brambilla E."/>
            <person name="Klenk H.-P."/>
            <person name="Eisen J.A."/>
        </authorList>
    </citation>
    <scope>NUCLEOTIDE SEQUENCE [LARGE SCALE GENOMIC DNA]</scope>
    <source>
        <strain evidence="7">ATCC 25205 / DSM 745 / LMG 13164 / NCIMB 1802</strain>
    </source>
</reference>
<dbReference type="InterPro" id="IPR003782">
    <property type="entry name" value="SCO1/SenC"/>
</dbReference>
<evidence type="ECO:0000256" key="2">
    <source>
        <dbReference type="ARBA" id="ARBA00023008"/>
    </source>
</evidence>
<keyword evidence="7" id="KW-1185">Reference proteome</keyword>
<feature type="domain" description="Thioredoxin" evidence="5">
    <location>
        <begin position="50"/>
        <end position="215"/>
    </location>
</feature>
<dbReference type="InterPro" id="IPR036249">
    <property type="entry name" value="Thioredoxin-like_sf"/>
</dbReference>
<feature type="binding site" evidence="3">
    <location>
        <position position="88"/>
    </location>
    <ligand>
        <name>Cu cation</name>
        <dbReference type="ChEBI" id="CHEBI:23378"/>
    </ligand>
</feature>
<dbReference type="AlphaFoldDB" id="G0J3W4"/>
<evidence type="ECO:0000313" key="7">
    <source>
        <dbReference type="Proteomes" id="UP000001635"/>
    </source>
</evidence>
<evidence type="ECO:0000256" key="1">
    <source>
        <dbReference type="ARBA" id="ARBA00010996"/>
    </source>
</evidence>
<dbReference type="Pfam" id="PF02630">
    <property type="entry name" value="SCO1-SenC"/>
    <property type="match status" value="1"/>
</dbReference>
<keyword evidence="3" id="KW-0479">Metal-binding</keyword>
<dbReference type="eggNOG" id="COG1999">
    <property type="taxonomic scope" value="Bacteria"/>
</dbReference>
<dbReference type="KEGG" id="cmr:Cycma_2193"/>
<dbReference type="Gene3D" id="3.40.30.10">
    <property type="entry name" value="Glutaredoxin"/>
    <property type="match status" value="1"/>
</dbReference>
<comment type="similarity">
    <text evidence="1">Belongs to the SCO1/2 family.</text>
</comment>
<evidence type="ECO:0000259" key="5">
    <source>
        <dbReference type="PROSITE" id="PS51352"/>
    </source>
</evidence>